<keyword evidence="1" id="KW-1133">Transmembrane helix</keyword>
<organism evidence="2">
    <name type="scientific">Solanum chacoense</name>
    <name type="common">Chaco potato</name>
    <dbReference type="NCBI Taxonomy" id="4108"/>
    <lineage>
        <taxon>Eukaryota</taxon>
        <taxon>Viridiplantae</taxon>
        <taxon>Streptophyta</taxon>
        <taxon>Embryophyta</taxon>
        <taxon>Tracheophyta</taxon>
        <taxon>Spermatophyta</taxon>
        <taxon>Magnoliopsida</taxon>
        <taxon>eudicotyledons</taxon>
        <taxon>Gunneridae</taxon>
        <taxon>Pentapetalae</taxon>
        <taxon>asterids</taxon>
        <taxon>lamiids</taxon>
        <taxon>Solanales</taxon>
        <taxon>Solanaceae</taxon>
        <taxon>Solanoideae</taxon>
        <taxon>Solaneae</taxon>
        <taxon>Solanum</taxon>
    </lineage>
</organism>
<name>A0A0V0GYL2_SOLCH</name>
<feature type="non-terminal residue" evidence="2">
    <location>
        <position position="65"/>
    </location>
</feature>
<protein>
    <submittedName>
        <fullName evidence="2">Putative ovule protein</fullName>
    </submittedName>
</protein>
<accession>A0A0V0GYL2</accession>
<keyword evidence="1" id="KW-0472">Membrane</keyword>
<evidence type="ECO:0000313" key="2">
    <source>
        <dbReference type="EMBL" id="JAP13237.1"/>
    </source>
</evidence>
<dbReference type="AlphaFoldDB" id="A0A0V0GYL2"/>
<keyword evidence="1" id="KW-0812">Transmembrane</keyword>
<proteinExistence type="predicted"/>
<reference evidence="2" key="1">
    <citation type="submission" date="2015-12" db="EMBL/GenBank/DDBJ databases">
        <title>Gene expression during late stages of embryo sac development: a critical building block for successful pollen-pistil interactions.</title>
        <authorList>
            <person name="Liu Y."/>
            <person name="Joly V."/>
            <person name="Sabar M."/>
            <person name="Matton D.P."/>
        </authorList>
    </citation>
    <scope>NUCLEOTIDE SEQUENCE</scope>
</reference>
<feature type="transmembrane region" description="Helical" evidence="1">
    <location>
        <begin position="39"/>
        <end position="63"/>
    </location>
</feature>
<dbReference type="EMBL" id="GEDG01028354">
    <property type="protein sequence ID" value="JAP13237.1"/>
    <property type="molecule type" value="Transcribed_RNA"/>
</dbReference>
<evidence type="ECO:0000256" key="1">
    <source>
        <dbReference type="SAM" id="Phobius"/>
    </source>
</evidence>
<sequence length="65" mass="7238">MVEASEALVLIHLGRRLFPSLLTPLCIGASDMLHDLSRYVFRTFSSSSFLLLLLFLSSSVLCFTT</sequence>